<comment type="subcellular location">
    <subcellularLocation>
        <location evidence="1">Cell membrane</location>
        <topology evidence="1">Multi-pass membrane protein</topology>
    </subcellularLocation>
</comment>
<feature type="transmembrane region" description="Helical" evidence="11">
    <location>
        <begin position="539"/>
        <end position="560"/>
    </location>
</feature>
<dbReference type="Gene3D" id="3.10.105.10">
    <property type="entry name" value="Dipeptide-binding Protein, Domain 3"/>
    <property type="match status" value="1"/>
</dbReference>
<dbReference type="InterPro" id="IPR000914">
    <property type="entry name" value="SBP_5_dom"/>
</dbReference>
<dbReference type="GO" id="GO:0015833">
    <property type="term" value="P:peptide transport"/>
    <property type="evidence" value="ECO:0007669"/>
    <property type="project" value="UniProtKB-KW"/>
</dbReference>
<feature type="transmembrane region" description="Helical" evidence="11">
    <location>
        <begin position="798"/>
        <end position="821"/>
    </location>
</feature>
<evidence type="ECO:0000256" key="1">
    <source>
        <dbReference type="ARBA" id="ARBA00004651"/>
    </source>
</evidence>
<protein>
    <recommendedName>
        <fullName evidence="13">ABC transmembrane type-1 domain-containing protein</fullName>
    </recommendedName>
</protein>
<evidence type="ECO:0000256" key="7">
    <source>
        <dbReference type="ARBA" id="ARBA00022856"/>
    </source>
</evidence>
<dbReference type="PROSITE" id="PS51257">
    <property type="entry name" value="PROKAR_LIPOPROTEIN"/>
    <property type="match status" value="1"/>
</dbReference>
<keyword evidence="15" id="KW-1185">Reference proteome</keyword>
<dbReference type="GO" id="GO:0005886">
    <property type="term" value="C:plasma membrane"/>
    <property type="evidence" value="ECO:0007669"/>
    <property type="project" value="UniProtKB-SubCell"/>
</dbReference>
<dbReference type="Gene3D" id="3.40.190.10">
    <property type="entry name" value="Periplasmic binding protein-like II"/>
    <property type="match status" value="1"/>
</dbReference>
<dbReference type="SUPFAM" id="SSF161098">
    <property type="entry name" value="MetI-like"/>
    <property type="match status" value="1"/>
</dbReference>
<dbReference type="PANTHER" id="PTHR43386">
    <property type="entry name" value="OLIGOPEPTIDE TRANSPORT SYSTEM PERMEASE PROTEIN APPC"/>
    <property type="match status" value="1"/>
</dbReference>
<dbReference type="SUPFAM" id="SSF53850">
    <property type="entry name" value="Periplasmic binding protein-like II"/>
    <property type="match status" value="1"/>
</dbReference>
<dbReference type="InterPro" id="IPR035906">
    <property type="entry name" value="MetI-like_sf"/>
</dbReference>
<feature type="transmembrane region" description="Helical" evidence="11">
    <location>
        <begin position="681"/>
        <end position="708"/>
    </location>
</feature>
<dbReference type="Proteomes" id="UP000648187">
    <property type="component" value="Unassembled WGS sequence"/>
</dbReference>
<feature type="signal peptide" evidence="12">
    <location>
        <begin position="1"/>
        <end position="22"/>
    </location>
</feature>
<feature type="chain" id="PRO_5032368699" description="ABC transmembrane type-1 domain-containing protein" evidence="12">
    <location>
        <begin position="23"/>
        <end position="834"/>
    </location>
</feature>
<evidence type="ECO:0000256" key="2">
    <source>
        <dbReference type="ARBA" id="ARBA00005695"/>
    </source>
</evidence>
<dbReference type="FunFam" id="3.90.76.10:FF:000001">
    <property type="entry name" value="Oligopeptide ABC transporter substrate-binding protein"/>
    <property type="match status" value="1"/>
</dbReference>
<evidence type="ECO:0000256" key="3">
    <source>
        <dbReference type="ARBA" id="ARBA00022448"/>
    </source>
</evidence>
<evidence type="ECO:0000256" key="8">
    <source>
        <dbReference type="ARBA" id="ARBA00022927"/>
    </source>
</evidence>
<dbReference type="InterPro" id="IPR050366">
    <property type="entry name" value="BP-dependent_transpt_permease"/>
</dbReference>
<gene>
    <name evidence="14" type="ORF">HW555_014368</name>
</gene>
<dbReference type="Pfam" id="PF00528">
    <property type="entry name" value="BPD_transp_1"/>
    <property type="match status" value="1"/>
</dbReference>
<evidence type="ECO:0000256" key="12">
    <source>
        <dbReference type="SAM" id="SignalP"/>
    </source>
</evidence>
<dbReference type="EMBL" id="JACKWZ010001002">
    <property type="protein sequence ID" value="KAF9404367.1"/>
    <property type="molecule type" value="Genomic_DNA"/>
</dbReference>
<reference evidence="14" key="1">
    <citation type="submission" date="2020-08" db="EMBL/GenBank/DDBJ databases">
        <title>Spodoptera exigua strain:BAW_Kor-Di-RS1 Genome sequencing and assembly.</title>
        <authorList>
            <person name="Kim J."/>
            <person name="Nam H.Y."/>
            <person name="Kwon M."/>
            <person name="Choi J.H."/>
            <person name="Cho S.R."/>
            <person name="Kim G.-H."/>
        </authorList>
    </citation>
    <scope>NUCLEOTIDE SEQUENCE</scope>
    <source>
        <strain evidence="14">BAW_Kor-Di-RS1</strain>
        <tissue evidence="14">Whole-body</tissue>
    </source>
</reference>
<dbReference type="InterPro" id="IPR025966">
    <property type="entry name" value="OppC_N"/>
</dbReference>
<dbReference type="AlphaFoldDB" id="A0A835G383"/>
<dbReference type="Pfam" id="PF12911">
    <property type="entry name" value="OppC_N"/>
    <property type="match status" value="1"/>
</dbReference>
<keyword evidence="5 11" id="KW-0812">Transmembrane</keyword>
<dbReference type="GO" id="GO:0055085">
    <property type="term" value="P:transmembrane transport"/>
    <property type="evidence" value="ECO:0007669"/>
    <property type="project" value="InterPro"/>
</dbReference>
<comment type="caution">
    <text evidence="14">The sequence shown here is derived from an EMBL/GenBank/DDBJ whole genome shotgun (WGS) entry which is preliminary data.</text>
</comment>
<dbReference type="Gene3D" id="1.10.3720.10">
    <property type="entry name" value="MetI-like"/>
    <property type="match status" value="1"/>
</dbReference>
<proteinExistence type="inferred from homology"/>
<dbReference type="PROSITE" id="PS50928">
    <property type="entry name" value="ABC_TM1"/>
    <property type="match status" value="1"/>
</dbReference>
<dbReference type="Gene3D" id="3.90.76.10">
    <property type="entry name" value="Dipeptide-binding Protein, Domain 1"/>
    <property type="match status" value="1"/>
</dbReference>
<evidence type="ECO:0000256" key="11">
    <source>
        <dbReference type="SAM" id="Phobius"/>
    </source>
</evidence>
<dbReference type="Pfam" id="PF00496">
    <property type="entry name" value="SBP_bac_5"/>
    <property type="match status" value="1"/>
</dbReference>
<feature type="transmembrane region" description="Helical" evidence="11">
    <location>
        <begin position="636"/>
        <end position="661"/>
    </location>
</feature>
<feature type="domain" description="ABC transmembrane type-1" evidence="13">
    <location>
        <begin position="632"/>
        <end position="821"/>
    </location>
</feature>
<dbReference type="CDD" id="cd06261">
    <property type="entry name" value="TM_PBP2"/>
    <property type="match status" value="1"/>
</dbReference>
<evidence type="ECO:0000313" key="14">
    <source>
        <dbReference type="EMBL" id="KAF9404367.1"/>
    </source>
</evidence>
<feature type="transmembrane region" description="Helical" evidence="11">
    <location>
        <begin position="745"/>
        <end position="778"/>
    </location>
</feature>
<dbReference type="GO" id="GO:0015031">
    <property type="term" value="P:protein transport"/>
    <property type="evidence" value="ECO:0007669"/>
    <property type="project" value="UniProtKB-KW"/>
</dbReference>
<evidence type="ECO:0000259" key="13">
    <source>
        <dbReference type="PROSITE" id="PS50928"/>
    </source>
</evidence>
<evidence type="ECO:0000256" key="9">
    <source>
        <dbReference type="ARBA" id="ARBA00022989"/>
    </source>
</evidence>
<keyword evidence="6 12" id="KW-0732">Signal</keyword>
<dbReference type="FunFam" id="3.10.105.10:FF:000001">
    <property type="entry name" value="Oligopeptide ABC transporter, oligopeptide-binding protein"/>
    <property type="match status" value="1"/>
</dbReference>
<dbReference type="PANTHER" id="PTHR43386:SF24">
    <property type="entry name" value="OLIGOPEPTIDE TRANSPORT SYSTEM PERMEASE PROTEIN AMID"/>
    <property type="match status" value="1"/>
</dbReference>
<dbReference type="NCBIfam" id="NF045475">
    <property type="entry name" value="Opp3C"/>
    <property type="match status" value="1"/>
</dbReference>
<dbReference type="CDD" id="cd08504">
    <property type="entry name" value="PBP2_OppA"/>
    <property type="match status" value="1"/>
</dbReference>
<keyword evidence="8" id="KW-0653">Protein transport</keyword>
<keyword evidence="3" id="KW-0813">Transport</keyword>
<keyword evidence="4" id="KW-1003">Cell membrane</keyword>
<sequence length="834" mass="92001">MNLKKSFAFGFITLFSLSLAACGNGGTTNDSGSKSADGKPSGEQVFRVNVLQEMPSADLSLATDTISFTALNNVYEGIYRLDLENNPIPAGAAEKAEVSDDGTVYKIKLNEDAMWSDGKPVKAEDYVYGWQRTVDPATASEYAYLYESVKNGAAVSAGEKDKSELGIKALGDYELEITLEKATPYFDYLLAFPSFFPQRQDIVEKYGKEYAANSDNAVYNGPFVLADFDGPGTDTEWSYKKNDKYWDADTVKLDEVKTNVVKEAPTSYNLFQDGQADDVTLTGELAQQAANDPQLVIQKEASTQYIELNQIEDNSPFKNENLRKAISYSIDRKSLVENILGDGSVEPKGLVPADMSKSPDGKEDFAEAAGDKIEYDKEKAKEHWEKAKKELNIDSLEFDILSSDADSSKKTVEYVQGAIQEALDGVKVTVSPVPFSVRLDRSNKGDFDTVIGGWGADYADPSSFLDLFQTGVSYNRGRYSNPEYDKFVKAAATTDANDPEKRWDDMPLDTSTTKERERIATPSLSFLQDSWRRLKKNKAAVVSLVFLGIIIFISIITIWFSPQDPTQQNVAYINLPPRIPFLDSINGFNGTATVAGQVVDKYAQANVPDNVNFYLGTDGLGRDVLSRLFMGTRISLLIAFIAALLDITIGVTYGLISGLLGGRVDTMMQRVLEVLSGIPNLVVMILMLTVFDPGILSIVLAMVITNWISMARIVRAQTLKLKDQEFVLAAQTLGESRLKIAIKHILPNISSVIIVQMMFSIPSAIFFEAFLSFIGLGLRPPTASLGTLLNEGYKTFRFLPYLMWIPAVTLSVIMICFNLLADGLRDAFDPKMKE</sequence>
<evidence type="ECO:0000256" key="10">
    <source>
        <dbReference type="ARBA" id="ARBA00023136"/>
    </source>
</evidence>
<evidence type="ECO:0000256" key="6">
    <source>
        <dbReference type="ARBA" id="ARBA00022729"/>
    </source>
</evidence>
<comment type="similarity">
    <text evidence="2">Belongs to the bacterial solute-binding protein 5 family.</text>
</comment>
<dbReference type="InterPro" id="IPR000515">
    <property type="entry name" value="MetI-like"/>
</dbReference>
<name>A0A835G383_SPOEX</name>
<keyword evidence="9 11" id="KW-1133">Transmembrane helix</keyword>
<accession>A0A835G383</accession>
<evidence type="ECO:0000256" key="5">
    <source>
        <dbReference type="ARBA" id="ARBA00022692"/>
    </source>
</evidence>
<evidence type="ECO:0000256" key="4">
    <source>
        <dbReference type="ARBA" id="ARBA00022475"/>
    </source>
</evidence>
<evidence type="ECO:0000313" key="15">
    <source>
        <dbReference type="Proteomes" id="UP000648187"/>
    </source>
</evidence>
<organism evidence="14 15">
    <name type="scientific">Spodoptera exigua</name>
    <name type="common">Beet armyworm</name>
    <name type="synonym">Noctua fulgens</name>
    <dbReference type="NCBI Taxonomy" id="7107"/>
    <lineage>
        <taxon>Eukaryota</taxon>
        <taxon>Metazoa</taxon>
        <taxon>Ecdysozoa</taxon>
        <taxon>Arthropoda</taxon>
        <taxon>Hexapoda</taxon>
        <taxon>Insecta</taxon>
        <taxon>Pterygota</taxon>
        <taxon>Neoptera</taxon>
        <taxon>Endopterygota</taxon>
        <taxon>Lepidoptera</taxon>
        <taxon>Glossata</taxon>
        <taxon>Ditrysia</taxon>
        <taxon>Noctuoidea</taxon>
        <taxon>Noctuidae</taxon>
        <taxon>Amphipyrinae</taxon>
        <taxon>Spodoptera</taxon>
    </lineage>
</organism>
<keyword evidence="7" id="KW-0571">Peptide transport</keyword>
<keyword evidence="10 11" id="KW-0472">Membrane</keyword>